<evidence type="ECO:0000256" key="2">
    <source>
        <dbReference type="ARBA" id="ARBA00023002"/>
    </source>
</evidence>
<dbReference type="PANTHER" id="PTHR10572:SF24">
    <property type="entry name" value="3-HYDROXY-3-METHYLGLUTARYL-COENZYME A REDUCTASE"/>
    <property type="match status" value="1"/>
</dbReference>
<protein>
    <submittedName>
        <fullName evidence="4">Hydroxymethylglutaryl-CoA reductase</fullName>
    </submittedName>
</protein>
<dbReference type="Pfam" id="PF00368">
    <property type="entry name" value="HMG-CoA_red"/>
    <property type="match status" value="1"/>
</dbReference>
<feature type="compositionally biased region" description="Polar residues" evidence="3">
    <location>
        <begin position="165"/>
        <end position="182"/>
    </location>
</feature>
<reference evidence="4" key="1">
    <citation type="submission" date="2022-05" db="EMBL/GenBank/DDBJ databases">
        <authorList>
            <person name="Sun X."/>
        </authorList>
    </citation>
    <scope>NUCLEOTIDE SEQUENCE</scope>
    <source>
        <strain evidence="4">Ai-910</strain>
    </source>
</reference>
<keyword evidence="2" id="KW-0560">Oxidoreductase</keyword>
<dbReference type="Gene3D" id="3.90.770.10">
    <property type="entry name" value="3-hydroxy-3-methylglutaryl-coenzyme A Reductase, Chain A, domain 2"/>
    <property type="match status" value="2"/>
</dbReference>
<keyword evidence="5" id="KW-1185">Reference proteome</keyword>
<dbReference type="InterPro" id="IPR009029">
    <property type="entry name" value="HMG_CoA_Rdtase_sub-bd_dom_sf"/>
</dbReference>
<dbReference type="Gene3D" id="1.10.8.660">
    <property type="match status" value="1"/>
</dbReference>
<dbReference type="RefSeq" id="WP_250725141.1">
    <property type="nucleotide sequence ID" value="NZ_CP098400.1"/>
</dbReference>
<evidence type="ECO:0000313" key="4">
    <source>
        <dbReference type="EMBL" id="URW80741.1"/>
    </source>
</evidence>
<accession>A0A9J6ZSV6</accession>
<dbReference type="Proteomes" id="UP001056426">
    <property type="component" value="Chromosome"/>
</dbReference>
<evidence type="ECO:0000313" key="5">
    <source>
        <dbReference type="Proteomes" id="UP001056426"/>
    </source>
</evidence>
<comment type="similarity">
    <text evidence="1">Belongs to the HMG-CoA reductase family.</text>
</comment>
<name>A0A9J6ZSV6_9BACT</name>
<dbReference type="KEGG" id="alkq:M9189_05170"/>
<dbReference type="InterPro" id="IPR023074">
    <property type="entry name" value="HMG_CoA_Rdtase_cat_sf"/>
</dbReference>
<dbReference type="EMBL" id="CP098400">
    <property type="protein sequence ID" value="URW80741.1"/>
    <property type="molecule type" value="Genomic_DNA"/>
</dbReference>
<dbReference type="PANTHER" id="PTHR10572">
    <property type="entry name" value="3-HYDROXY-3-METHYLGLUTARYL-COENZYME A REDUCTASE"/>
    <property type="match status" value="1"/>
</dbReference>
<dbReference type="PROSITE" id="PS50065">
    <property type="entry name" value="HMG_COA_REDUCTASE_4"/>
    <property type="match status" value="1"/>
</dbReference>
<feature type="region of interest" description="Disordered" evidence="3">
    <location>
        <begin position="165"/>
        <end position="192"/>
    </location>
</feature>
<gene>
    <name evidence="4" type="ORF">M9189_05170</name>
</gene>
<organism evidence="4 5">
    <name type="scientific">Xiashengella succiniciproducens</name>
    <dbReference type="NCBI Taxonomy" id="2949635"/>
    <lineage>
        <taxon>Bacteria</taxon>
        <taxon>Pseudomonadati</taxon>
        <taxon>Bacteroidota</taxon>
        <taxon>Bacteroidia</taxon>
        <taxon>Marinilabiliales</taxon>
        <taxon>Marinilabiliaceae</taxon>
        <taxon>Xiashengella</taxon>
    </lineage>
</organism>
<dbReference type="SUPFAM" id="SSF55035">
    <property type="entry name" value="NAD-binding domain of HMG-CoA reductase"/>
    <property type="match status" value="1"/>
</dbReference>
<proteinExistence type="inferred from homology"/>
<reference evidence="4" key="2">
    <citation type="submission" date="2022-06" db="EMBL/GenBank/DDBJ databases">
        <title>Xiashengella guii gen. nov. sp. nov., a bacterium isolated form anaerobic digestion tank.</title>
        <authorList>
            <person name="Huang H."/>
        </authorList>
    </citation>
    <scope>NUCLEOTIDE SEQUENCE</scope>
    <source>
        <strain evidence="4">Ai-910</strain>
    </source>
</reference>
<sequence length="477" mass="52008">MQPIKGFSKLSREQKIEYLRETYGLGAEFDETLASFRHTELQEVFDNFSENTLSNYYLPFGVAPNFLINGRLYAVPMVIEESSVVAAAARAASFWAKNGGFRVEVLGTVKTGDLWFEWHGSEAELRKHEEELKDHLRREVSPVTASMEKRGGGIIQLELLSSDQGHHTAGTTSGSVSQNVSAGESKHGSATGAGKVTDEYAAAGTPHSSHSLPFVYRIKAYFETADSMGANFINTVLEAMKEPILDFFREKQLGEPEIIMAILSNNYPGCIVKCSVECPVEALKPYAGTFTPTEFARRFKLAVDIATANVDRAVTHNKGIYNGVDAVILATGNDFRAIEAAGHAYASRNGRYTSLSECSVVDDHFTMSLCLPMAVGTVGGLTRLHPLARKALEIIQEPSAAELMGIAAAAGLANNFSAVASLVTTGIQKGHMKLHLPNILNSLDASEEEKQAAFEYFNSHTVSVKAVKDFIEQRRKQ</sequence>
<dbReference type="InterPro" id="IPR009023">
    <property type="entry name" value="HMG_CoA_Rdtase_NAD(P)-bd_sf"/>
</dbReference>
<evidence type="ECO:0000256" key="3">
    <source>
        <dbReference type="SAM" id="MobiDB-lite"/>
    </source>
</evidence>
<dbReference type="AlphaFoldDB" id="A0A9J6ZSV6"/>
<dbReference type="GO" id="GO:0015936">
    <property type="term" value="P:coenzyme A metabolic process"/>
    <property type="evidence" value="ECO:0007669"/>
    <property type="project" value="InterPro"/>
</dbReference>
<dbReference type="SUPFAM" id="SSF56542">
    <property type="entry name" value="Substrate-binding domain of HMG-CoA reductase"/>
    <property type="match status" value="1"/>
</dbReference>
<evidence type="ECO:0000256" key="1">
    <source>
        <dbReference type="ARBA" id="ARBA00007661"/>
    </source>
</evidence>
<dbReference type="InterPro" id="IPR002202">
    <property type="entry name" value="HMG_CoA_Rdtase"/>
</dbReference>
<dbReference type="GO" id="GO:0004420">
    <property type="term" value="F:hydroxymethylglutaryl-CoA reductase (NADPH) activity"/>
    <property type="evidence" value="ECO:0007669"/>
    <property type="project" value="InterPro"/>
</dbReference>